<keyword evidence="2" id="KW-1003">Cell membrane</keyword>
<evidence type="ECO:0000313" key="9">
    <source>
        <dbReference type="Proteomes" id="UP000318242"/>
    </source>
</evidence>
<dbReference type="Pfam" id="PF00482">
    <property type="entry name" value="T2SSF"/>
    <property type="match status" value="1"/>
</dbReference>
<evidence type="ECO:0000256" key="5">
    <source>
        <dbReference type="ARBA" id="ARBA00023136"/>
    </source>
</evidence>
<keyword evidence="3 6" id="KW-0812">Transmembrane</keyword>
<sequence length="303" mass="34229">MGLAYIILALGLSLALYSFTKRKPDPRAVFLQSVDTKKTKDKTAVDINGLVQSSVVTNIKNFSSVIKASLGNKPVLKVIFFLITVNFISVAINTKWFELSNIYFCLFVSTLSTFIALKTLIDKRRKAFNNDFPDALNILMSAVTAGESINGGFTYVGKVSDTDIGREFKDISDRMKLGESIESIFSRSSRRFPYPPFLFFVITIRANIERGGQLKSVLGKLIRVLVESRNLEKKKMAMTSEARISAKIVGAIPFIFLFFLNLVNPKDLEFVLYNPDGRWILYYLLISEFIGLGIVWWLVRSIR</sequence>
<organism evidence="8 9">
    <name type="scientific">Vibrio comitans NBRC 102076</name>
    <dbReference type="NCBI Taxonomy" id="1219078"/>
    <lineage>
        <taxon>Bacteria</taxon>
        <taxon>Pseudomonadati</taxon>
        <taxon>Pseudomonadota</taxon>
        <taxon>Gammaproteobacteria</taxon>
        <taxon>Vibrionales</taxon>
        <taxon>Vibrionaceae</taxon>
        <taxon>Vibrio</taxon>
    </lineage>
</organism>
<feature type="transmembrane region" description="Helical" evidence="6">
    <location>
        <begin position="280"/>
        <end position="299"/>
    </location>
</feature>
<evidence type="ECO:0000313" key="8">
    <source>
        <dbReference type="EMBL" id="GEA60672.1"/>
    </source>
</evidence>
<dbReference type="InterPro" id="IPR042094">
    <property type="entry name" value="T2SS_GspF_sf"/>
</dbReference>
<dbReference type="AlphaFoldDB" id="A0A4Y3INK6"/>
<evidence type="ECO:0000256" key="3">
    <source>
        <dbReference type="ARBA" id="ARBA00022692"/>
    </source>
</evidence>
<evidence type="ECO:0000256" key="6">
    <source>
        <dbReference type="SAM" id="Phobius"/>
    </source>
</evidence>
<gene>
    <name evidence="8" type="primary">tadB1</name>
    <name evidence="8" type="ORF">VCO01S_18650</name>
</gene>
<dbReference type="PANTHER" id="PTHR35007">
    <property type="entry name" value="INTEGRAL MEMBRANE PROTEIN-RELATED"/>
    <property type="match status" value="1"/>
</dbReference>
<comment type="caution">
    <text evidence="8">The sequence shown here is derived from an EMBL/GenBank/DDBJ whole genome shotgun (WGS) entry which is preliminary data.</text>
</comment>
<dbReference type="PANTHER" id="PTHR35007:SF2">
    <property type="entry name" value="PILUS ASSEMBLE PROTEIN"/>
    <property type="match status" value="1"/>
</dbReference>
<dbReference type="Gene3D" id="1.20.81.30">
    <property type="entry name" value="Type II secretion system (T2SS), domain F"/>
    <property type="match status" value="1"/>
</dbReference>
<keyword evidence="9" id="KW-1185">Reference proteome</keyword>
<dbReference type="Proteomes" id="UP000318242">
    <property type="component" value="Unassembled WGS sequence"/>
</dbReference>
<dbReference type="EMBL" id="BJLH01000007">
    <property type="protein sequence ID" value="GEA60672.1"/>
    <property type="molecule type" value="Genomic_DNA"/>
</dbReference>
<evidence type="ECO:0000259" key="7">
    <source>
        <dbReference type="Pfam" id="PF00482"/>
    </source>
</evidence>
<dbReference type="InterPro" id="IPR018076">
    <property type="entry name" value="T2SS_GspF_dom"/>
</dbReference>
<dbReference type="GO" id="GO:0005886">
    <property type="term" value="C:plasma membrane"/>
    <property type="evidence" value="ECO:0007669"/>
    <property type="project" value="UniProtKB-SubCell"/>
</dbReference>
<feature type="transmembrane region" description="Helical" evidence="6">
    <location>
        <begin position="244"/>
        <end position="260"/>
    </location>
</feature>
<dbReference type="RefSeq" id="WP_141271075.1">
    <property type="nucleotide sequence ID" value="NZ_BJLH01000007.1"/>
</dbReference>
<comment type="subcellular location">
    <subcellularLocation>
        <location evidence="1">Cell membrane</location>
        <topology evidence="1">Multi-pass membrane protein</topology>
    </subcellularLocation>
</comment>
<evidence type="ECO:0000256" key="1">
    <source>
        <dbReference type="ARBA" id="ARBA00004651"/>
    </source>
</evidence>
<keyword evidence="4 6" id="KW-1133">Transmembrane helix</keyword>
<feature type="domain" description="Type II secretion system protein GspF" evidence="7">
    <location>
        <begin position="136"/>
        <end position="260"/>
    </location>
</feature>
<keyword evidence="5 6" id="KW-0472">Membrane</keyword>
<feature type="transmembrane region" description="Helical" evidence="6">
    <location>
        <begin position="75"/>
        <end position="94"/>
    </location>
</feature>
<evidence type="ECO:0000256" key="4">
    <source>
        <dbReference type="ARBA" id="ARBA00022989"/>
    </source>
</evidence>
<reference evidence="8 9" key="1">
    <citation type="submission" date="2019-06" db="EMBL/GenBank/DDBJ databases">
        <title>Whole genome shotgun sequence of Vibrio comitans NBRC 102076.</title>
        <authorList>
            <person name="Hosoyama A."/>
            <person name="Uohara A."/>
            <person name="Ohji S."/>
            <person name="Ichikawa N."/>
        </authorList>
    </citation>
    <scope>NUCLEOTIDE SEQUENCE [LARGE SCALE GENOMIC DNA]</scope>
    <source>
        <strain evidence="8 9">NBRC 102076</strain>
    </source>
</reference>
<dbReference type="OrthoDB" id="5611741at2"/>
<evidence type="ECO:0000256" key="2">
    <source>
        <dbReference type="ARBA" id="ARBA00022475"/>
    </source>
</evidence>
<name>A0A4Y3INK6_9VIBR</name>
<proteinExistence type="predicted"/>
<accession>A0A4Y3INK6</accession>
<feature type="transmembrane region" description="Helical" evidence="6">
    <location>
        <begin position="100"/>
        <end position="121"/>
    </location>
</feature>
<protein>
    <submittedName>
        <fullName evidence="8">TadB involved in pilus formation and/or protein secretion</fullName>
    </submittedName>
</protein>